<evidence type="ECO:0000313" key="2">
    <source>
        <dbReference type="Proteomes" id="UP000237105"/>
    </source>
</evidence>
<sequence length="80" mass="8945">MVVRASFDDFLLVSHQGCYYICNPFTRQYWLALPENMNQMASPFEPGDYGFVCDPNEQRLGGGSTAIIDNIMTLLITGSC</sequence>
<proteinExistence type="predicted"/>
<dbReference type="AlphaFoldDB" id="A0A2P5B621"/>
<keyword evidence="2" id="KW-1185">Reference proteome</keyword>
<name>A0A2P5B621_PARAD</name>
<dbReference type="EMBL" id="JXTB01000354">
    <property type="protein sequence ID" value="PON44241.1"/>
    <property type="molecule type" value="Genomic_DNA"/>
</dbReference>
<comment type="caution">
    <text evidence="1">The sequence shown here is derived from an EMBL/GenBank/DDBJ whole genome shotgun (WGS) entry which is preliminary data.</text>
</comment>
<organism evidence="1 2">
    <name type="scientific">Parasponia andersonii</name>
    <name type="common">Sponia andersonii</name>
    <dbReference type="NCBI Taxonomy" id="3476"/>
    <lineage>
        <taxon>Eukaryota</taxon>
        <taxon>Viridiplantae</taxon>
        <taxon>Streptophyta</taxon>
        <taxon>Embryophyta</taxon>
        <taxon>Tracheophyta</taxon>
        <taxon>Spermatophyta</taxon>
        <taxon>Magnoliopsida</taxon>
        <taxon>eudicotyledons</taxon>
        <taxon>Gunneridae</taxon>
        <taxon>Pentapetalae</taxon>
        <taxon>rosids</taxon>
        <taxon>fabids</taxon>
        <taxon>Rosales</taxon>
        <taxon>Cannabaceae</taxon>
        <taxon>Parasponia</taxon>
    </lineage>
</organism>
<gene>
    <name evidence="1" type="ORF">PanWU01x14_268390</name>
</gene>
<protein>
    <submittedName>
        <fullName evidence="1">Uncharacterized protein</fullName>
    </submittedName>
</protein>
<accession>A0A2P5B621</accession>
<reference evidence="2" key="1">
    <citation type="submission" date="2016-06" db="EMBL/GenBank/DDBJ databases">
        <title>Parallel loss of symbiosis genes in relatives of nitrogen-fixing non-legume Parasponia.</title>
        <authorList>
            <person name="Van Velzen R."/>
            <person name="Holmer R."/>
            <person name="Bu F."/>
            <person name="Rutten L."/>
            <person name="Van Zeijl A."/>
            <person name="Liu W."/>
            <person name="Santuari L."/>
            <person name="Cao Q."/>
            <person name="Sharma T."/>
            <person name="Shen D."/>
            <person name="Roswanjaya Y."/>
            <person name="Wardhani T."/>
            <person name="Kalhor M.S."/>
            <person name="Jansen J."/>
            <person name="Van den Hoogen J."/>
            <person name="Gungor B."/>
            <person name="Hartog M."/>
            <person name="Hontelez J."/>
            <person name="Verver J."/>
            <person name="Yang W.-C."/>
            <person name="Schijlen E."/>
            <person name="Repin R."/>
            <person name="Schilthuizen M."/>
            <person name="Schranz E."/>
            <person name="Heidstra R."/>
            <person name="Miyata K."/>
            <person name="Fedorova E."/>
            <person name="Kohlen W."/>
            <person name="Bisseling T."/>
            <person name="Smit S."/>
            <person name="Geurts R."/>
        </authorList>
    </citation>
    <scope>NUCLEOTIDE SEQUENCE [LARGE SCALE GENOMIC DNA]</scope>
    <source>
        <strain evidence="2">cv. WU1-14</strain>
    </source>
</reference>
<evidence type="ECO:0000313" key="1">
    <source>
        <dbReference type="EMBL" id="PON44241.1"/>
    </source>
</evidence>
<dbReference type="Proteomes" id="UP000237105">
    <property type="component" value="Unassembled WGS sequence"/>
</dbReference>